<keyword evidence="1" id="KW-0472">Membrane</keyword>
<comment type="caution">
    <text evidence="2">The sequence shown here is derived from an EMBL/GenBank/DDBJ whole genome shotgun (WGS) entry which is preliminary data.</text>
</comment>
<sequence>MNGRTGPLGPGTWPFAFGVVALGMGAYQVVVGMSDYTDHTERADAVVSERHVEVHPDNGRSSDDVTVFVDYDAEGEAFTRVELGGLNPDDHYEGEELPVAYAPGEPDHVVTVPSTEEGAFDVFFYIGIAALVLSVPLLAIGARLTVRHFRRNPGALGPHKG</sequence>
<dbReference type="RefSeq" id="WP_270687438.1">
    <property type="nucleotide sequence ID" value="NZ_JAQFWQ010000058.1"/>
</dbReference>
<feature type="transmembrane region" description="Helical" evidence="1">
    <location>
        <begin position="122"/>
        <end position="142"/>
    </location>
</feature>
<keyword evidence="1" id="KW-1133">Transmembrane helix</keyword>
<keyword evidence="1" id="KW-0812">Transmembrane</keyword>
<organism evidence="2 3">
    <name type="scientific">Nocardiopsis endophytica</name>
    <dbReference type="NCBI Taxonomy" id="3018445"/>
    <lineage>
        <taxon>Bacteria</taxon>
        <taxon>Bacillati</taxon>
        <taxon>Actinomycetota</taxon>
        <taxon>Actinomycetes</taxon>
        <taxon>Streptosporangiales</taxon>
        <taxon>Nocardiopsidaceae</taxon>
        <taxon>Nocardiopsis</taxon>
    </lineage>
</organism>
<keyword evidence="3" id="KW-1185">Reference proteome</keyword>
<name>A0ABT4U742_9ACTN</name>
<gene>
    <name evidence="2" type="ORF">O4J56_19135</name>
</gene>
<evidence type="ECO:0000313" key="3">
    <source>
        <dbReference type="Proteomes" id="UP001527866"/>
    </source>
</evidence>
<dbReference type="EMBL" id="JAQFWQ010000058">
    <property type="protein sequence ID" value="MDA2812768.1"/>
    <property type="molecule type" value="Genomic_DNA"/>
</dbReference>
<protein>
    <submittedName>
        <fullName evidence="2">DUF3592 domain-containing protein</fullName>
    </submittedName>
</protein>
<evidence type="ECO:0000256" key="1">
    <source>
        <dbReference type="SAM" id="Phobius"/>
    </source>
</evidence>
<accession>A0ABT4U742</accession>
<reference evidence="2 3" key="1">
    <citation type="submission" date="2023-01" db="EMBL/GenBank/DDBJ databases">
        <title>Draft genome sequence of Nocardiopsis sp. RSe5-2 isolated from halophytes.</title>
        <authorList>
            <person name="Duangmal K."/>
            <person name="Chantavorakit T."/>
        </authorList>
    </citation>
    <scope>NUCLEOTIDE SEQUENCE [LARGE SCALE GENOMIC DNA]</scope>
    <source>
        <strain evidence="2 3">RSe5-2</strain>
    </source>
</reference>
<feature type="transmembrane region" description="Helical" evidence="1">
    <location>
        <begin position="12"/>
        <end position="30"/>
    </location>
</feature>
<evidence type="ECO:0000313" key="2">
    <source>
        <dbReference type="EMBL" id="MDA2812768.1"/>
    </source>
</evidence>
<proteinExistence type="predicted"/>
<dbReference type="Proteomes" id="UP001527866">
    <property type="component" value="Unassembled WGS sequence"/>
</dbReference>